<keyword evidence="1" id="KW-0805">Transcription regulation</keyword>
<dbReference type="Pfam" id="PF00455">
    <property type="entry name" value="DeoRC"/>
    <property type="match status" value="1"/>
</dbReference>
<dbReference type="EMBL" id="QBKR01000002">
    <property type="protein sequence ID" value="PTX64682.1"/>
    <property type="molecule type" value="Genomic_DNA"/>
</dbReference>
<accession>A0A2T6C8P6</accession>
<evidence type="ECO:0000313" key="6">
    <source>
        <dbReference type="Proteomes" id="UP000244240"/>
    </source>
</evidence>
<comment type="caution">
    <text evidence="5">The sequence shown here is derived from an EMBL/GenBank/DDBJ whole genome shotgun (WGS) entry which is preliminary data.</text>
</comment>
<dbReference type="SUPFAM" id="SSF100950">
    <property type="entry name" value="NagB/RpiA/CoA transferase-like"/>
    <property type="match status" value="1"/>
</dbReference>
<organism evidence="5 6">
    <name type="scientific">Melghirimyces profundicolus</name>
    <dbReference type="NCBI Taxonomy" id="1242148"/>
    <lineage>
        <taxon>Bacteria</taxon>
        <taxon>Bacillati</taxon>
        <taxon>Bacillota</taxon>
        <taxon>Bacilli</taxon>
        <taxon>Bacillales</taxon>
        <taxon>Thermoactinomycetaceae</taxon>
        <taxon>Melghirimyces</taxon>
    </lineage>
</organism>
<dbReference type="GO" id="GO:0003700">
    <property type="term" value="F:DNA-binding transcription factor activity"/>
    <property type="evidence" value="ECO:0007669"/>
    <property type="project" value="InterPro"/>
</dbReference>
<evidence type="ECO:0000256" key="1">
    <source>
        <dbReference type="ARBA" id="ARBA00023015"/>
    </source>
</evidence>
<dbReference type="Proteomes" id="UP000244240">
    <property type="component" value="Unassembled WGS sequence"/>
</dbReference>
<evidence type="ECO:0000313" key="5">
    <source>
        <dbReference type="EMBL" id="PTX64682.1"/>
    </source>
</evidence>
<dbReference type="InterPro" id="IPR050313">
    <property type="entry name" value="Carb_Metab_HTH_regulators"/>
</dbReference>
<gene>
    <name evidence="5" type="ORF">C8P63_102177</name>
</gene>
<dbReference type="PANTHER" id="PTHR30363:SF44">
    <property type="entry name" value="AGA OPERON TRANSCRIPTIONAL REPRESSOR-RELATED"/>
    <property type="match status" value="1"/>
</dbReference>
<dbReference type="InterPro" id="IPR036390">
    <property type="entry name" value="WH_DNA-bd_sf"/>
</dbReference>
<dbReference type="PRINTS" id="PR00037">
    <property type="entry name" value="HTHLACR"/>
</dbReference>
<keyword evidence="3" id="KW-0804">Transcription</keyword>
<dbReference type="SUPFAM" id="SSF46785">
    <property type="entry name" value="Winged helix' DNA-binding domain"/>
    <property type="match status" value="1"/>
</dbReference>
<sequence>MLSAERRRLIQQKLELEGNVKISELASEFNVSAMTIRRDLDQLEREMDLQRTHGGAILSPSHMREFPLKEKATRNAAAKRAIAETALSLVSSGESLIVDAGSTNHAFAQGLKRVHDLLLVTNDVKIALELVDEEGIRVILTGGELKPQVYSLEGPFGEFMLSELNVDIAFIGCDAFDWERGAQTNSLPKIKIKKAMMEQASRRVLMADASKLQQRALARFAGLKDFEVIVTDDRIPEEFREACIDSGVQLLTANQKAED</sequence>
<proteinExistence type="predicted"/>
<dbReference type="RefSeq" id="WP_108021738.1">
    <property type="nucleotide sequence ID" value="NZ_QBKR01000002.1"/>
</dbReference>
<keyword evidence="2" id="KW-0238">DNA-binding</keyword>
<feature type="domain" description="HTH deoR-type" evidence="4">
    <location>
        <begin position="3"/>
        <end position="58"/>
    </location>
</feature>
<evidence type="ECO:0000259" key="4">
    <source>
        <dbReference type="PROSITE" id="PS51000"/>
    </source>
</evidence>
<dbReference type="InterPro" id="IPR018356">
    <property type="entry name" value="Tscrpt_reg_HTH_DeoR_CS"/>
</dbReference>
<dbReference type="InterPro" id="IPR001034">
    <property type="entry name" value="DeoR_HTH"/>
</dbReference>
<dbReference type="PROSITE" id="PS51000">
    <property type="entry name" value="HTH_DEOR_2"/>
    <property type="match status" value="1"/>
</dbReference>
<evidence type="ECO:0000256" key="3">
    <source>
        <dbReference type="ARBA" id="ARBA00023163"/>
    </source>
</evidence>
<dbReference type="AlphaFoldDB" id="A0A2T6C8P6"/>
<dbReference type="InterPro" id="IPR036388">
    <property type="entry name" value="WH-like_DNA-bd_sf"/>
</dbReference>
<protein>
    <submittedName>
        <fullName evidence="5">DeoR family transcriptional regulator</fullName>
    </submittedName>
</protein>
<evidence type="ECO:0000256" key="2">
    <source>
        <dbReference type="ARBA" id="ARBA00023125"/>
    </source>
</evidence>
<dbReference type="OrthoDB" id="9797223at2"/>
<keyword evidence="6" id="KW-1185">Reference proteome</keyword>
<reference evidence="5 6" key="1">
    <citation type="submission" date="2018-04" db="EMBL/GenBank/DDBJ databases">
        <title>Genomic Encyclopedia of Archaeal and Bacterial Type Strains, Phase II (KMG-II): from individual species to whole genera.</title>
        <authorList>
            <person name="Goeker M."/>
        </authorList>
    </citation>
    <scope>NUCLEOTIDE SEQUENCE [LARGE SCALE GENOMIC DNA]</scope>
    <source>
        <strain evidence="5 6">DSM 45787</strain>
    </source>
</reference>
<dbReference type="SMART" id="SM00420">
    <property type="entry name" value="HTH_DEOR"/>
    <property type="match status" value="1"/>
</dbReference>
<dbReference type="Gene3D" id="3.40.50.1360">
    <property type="match status" value="1"/>
</dbReference>
<dbReference type="PROSITE" id="PS00894">
    <property type="entry name" value="HTH_DEOR_1"/>
    <property type="match status" value="1"/>
</dbReference>
<name>A0A2T6C8P6_9BACL</name>
<dbReference type="SMART" id="SM01134">
    <property type="entry name" value="DeoRC"/>
    <property type="match status" value="1"/>
</dbReference>
<dbReference type="Gene3D" id="1.10.10.10">
    <property type="entry name" value="Winged helix-like DNA-binding domain superfamily/Winged helix DNA-binding domain"/>
    <property type="match status" value="1"/>
</dbReference>
<dbReference type="InterPro" id="IPR037171">
    <property type="entry name" value="NagB/RpiA_transferase-like"/>
</dbReference>
<dbReference type="PANTHER" id="PTHR30363">
    <property type="entry name" value="HTH-TYPE TRANSCRIPTIONAL REGULATOR SRLR-RELATED"/>
    <property type="match status" value="1"/>
</dbReference>
<dbReference type="InterPro" id="IPR014036">
    <property type="entry name" value="DeoR-like_C"/>
</dbReference>
<dbReference type="GO" id="GO:0003677">
    <property type="term" value="F:DNA binding"/>
    <property type="evidence" value="ECO:0007669"/>
    <property type="project" value="UniProtKB-KW"/>
</dbReference>
<dbReference type="Pfam" id="PF08220">
    <property type="entry name" value="HTH_DeoR"/>
    <property type="match status" value="1"/>
</dbReference>